<comment type="caution">
    <text evidence="2">The sequence shown here is derived from an EMBL/GenBank/DDBJ whole genome shotgun (WGS) entry which is preliminary data.</text>
</comment>
<evidence type="ECO:0000256" key="1">
    <source>
        <dbReference type="SAM" id="Phobius"/>
    </source>
</evidence>
<evidence type="ECO:0000313" key="2">
    <source>
        <dbReference type="EMBL" id="KAK2657658.1"/>
    </source>
</evidence>
<name>A0AAE0CP31_9ROSI</name>
<keyword evidence="1" id="KW-0812">Transmembrane</keyword>
<keyword evidence="1" id="KW-0472">Membrane</keyword>
<keyword evidence="3" id="KW-1185">Reference proteome</keyword>
<reference evidence="2" key="1">
    <citation type="journal article" date="2023" name="Plant J.">
        <title>Genome sequences and population genomics provide insights into the demographic history, inbreeding, and mutation load of two 'living fossil' tree species of Dipteronia.</title>
        <authorList>
            <person name="Feng Y."/>
            <person name="Comes H.P."/>
            <person name="Chen J."/>
            <person name="Zhu S."/>
            <person name="Lu R."/>
            <person name="Zhang X."/>
            <person name="Li P."/>
            <person name="Qiu J."/>
            <person name="Olsen K.M."/>
            <person name="Qiu Y."/>
        </authorList>
    </citation>
    <scope>NUCLEOTIDE SEQUENCE</scope>
    <source>
        <strain evidence="2">KIB01</strain>
    </source>
</reference>
<dbReference type="Proteomes" id="UP001280121">
    <property type="component" value="Unassembled WGS sequence"/>
</dbReference>
<accession>A0AAE0CP31</accession>
<gene>
    <name evidence="2" type="ORF">Ddye_010710</name>
</gene>
<feature type="transmembrane region" description="Helical" evidence="1">
    <location>
        <begin position="50"/>
        <end position="69"/>
    </location>
</feature>
<evidence type="ECO:0000313" key="3">
    <source>
        <dbReference type="Proteomes" id="UP001280121"/>
    </source>
</evidence>
<protein>
    <submittedName>
        <fullName evidence="2">Uncharacterized protein</fullName>
    </submittedName>
</protein>
<organism evidence="2 3">
    <name type="scientific">Dipteronia dyeriana</name>
    <dbReference type="NCBI Taxonomy" id="168575"/>
    <lineage>
        <taxon>Eukaryota</taxon>
        <taxon>Viridiplantae</taxon>
        <taxon>Streptophyta</taxon>
        <taxon>Embryophyta</taxon>
        <taxon>Tracheophyta</taxon>
        <taxon>Spermatophyta</taxon>
        <taxon>Magnoliopsida</taxon>
        <taxon>eudicotyledons</taxon>
        <taxon>Gunneridae</taxon>
        <taxon>Pentapetalae</taxon>
        <taxon>rosids</taxon>
        <taxon>malvids</taxon>
        <taxon>Sapindales</taxon>
        <taxon>Sapindaceae</taxon>
        <taxon>Hippocastanoideae</taxon>
        <taxon>Acereae</taxon>
        <taxon>Dipteronia</taxon>
    </lineage>
</organism>
<dbReference type="AlphaFoldDB" id="A0AAE0CP31"/>
<sequence length="111" mass="13075">MKYVFVGVSLCVLVLVFKSMCFFFFGPYCCLLWPVCLCKKVSFLRQRNEFIWVIQILIGFGLLINPRLVRLYKIERDVNQGPVDMLFSVKAEKKGQREFEKVKKKKRGKCP</sequence>
<keyword evidence="1" id="KW-1133">Transmembrane helix</keyword>
<proteinExistence type="predicted"/>
<dbReference type="EMBL" id="JANJYI010000003">
    <property type="protein sequence ID" value="KAK2657658.1"/>
    <property type="molecule type" value="Genomic_DNA"/>
</dbReference>